<keyword evidence="2" id="KW-1185">Reference proteome</keyword>
<proteinExistence type="predicted"/>
<organism evidence="1 2">
    <name type="scientific">Coniosporium uncinatum</name>
    <dbReference type="NCBI Taxonomy" id="93489"/>
    <lineage>
        <taxon>Eukaryota</taxon>
        <taxon>Fungi</taxon>
        <taxon>Dikarya</taxon>
        <taxon>Ascomycota</taxon>
        <taxon>Pezizomycotina</taxon>
        <taxon>Dothideomycetes</taxon>
        <taxon>Dothideomycetes incertae sedis</taxon>
        <taxon>Coniosporium</taxon>
    </lineage>
</organism>
<evidence type="ECO:0000313" key="1">
    <source>
        <dbReference type="EMBL" id="KAK3060303.1"/>
    </source>
</evidence>
<dbReference type="EMBL" id="JAWDJW010008682">
    <property type="protein sequence ID" value="KAK3060303.1"/>
    <property type="molecule type" value="Genomic_DNA"/>
</dbReference>
<gene>
    <name evidence="1" type="ORF">LTS18_008838</name>
</gene>
<protein>
    <submittedName>
        <fullName evidence="1">Uncharacterized protein</fullName>
    </submittedName>
</protein>
<dbReference type="Proteomes" id="UP001186974">
    <property type="component" value="Unassembled WGS sequence"/>
</dbReference>
<evidence type="ECO:0000313" key="2">
    <source>
        <dbReference type="Proteomes" id="UP001186974"/>
    </source>
</evidence>
<accession>A0ACC3D171</accession>
<comment type="caution">
    <text evidence="1">The sequence shown here is derived from an EMBL/GenBank/DDBJ whole genome shotgun (WGS) entry which is preliminary data.</text>
</comment>
<name>A0ACC3D171_9PEZI</name>
<reference evidence="1" key="1">
    <citation type="submission" date="2024-09" db="EMBL/GenBank/DDBJ databases">
        <title>Black Yeasts Isolated from many extreme environments.</title>
        <authorList>
            <person name="Coleine C."/>
            <person name="Stajich J.E."/>
            <person name="Selbmann L."/>
        </authorList>
    </citation>
    <scope>NUCLEOTIDE SEQUENCE</scope>
    <source>
        <strain evidence="1">CCFEE 5737</strain>
    </source>
</reference>
<sequence length="137" mass="13876">MASTGVDEPDGVDDVTGPLEGGGDLVEEDIGGGGPYQDEYNGGRLEVSAEDDGVTLVDEAVDGALDGTCVVEDADVLYKGDSVGIEIVGVGEEEGTGNEEFAGTVMVAVDVVPICVVLGSDAMEELDEVGEHVAIQS</sequence>